<feature type="compositionally biased region" description="Basic and acidic residues" evidence="7">
    <location>
        <begin position="1432"/>
        <end position="1454"/>
    </location>
</feature>
<dbReference type="InterPro" id="IPR043567">
    <property type="entry name" value="SYTL1-5_C2B"/>
</dbReference>
<accession>A0A8K1GJQ9</accession>
<dbReference type="PANTHER" id="PTHR45716:SF5">
    <property type="entry name" value="SYNAPTOTAGMIN-LIKE PROTEIN 2"/>
    <property type="match status" value="1"/>
</dbReference>
<feature type="compositionally biased region" description="Basic residues" evidence="7">
    <location>
        <begin position="285"/>
        <end position="294"/>
    </location>
</feature>
<dbReference type="PANTHER" id="PTHR45716">
    <property type="entry name" value="BITESIZE, ISOFORM I"/>
    <property type="match status" value="1"/>
</dbReference>
<keyword evidence="3" id="KW-0268">Exocytosis</keyword>
<proteinExistence type="predicted"/>
<feature type="compositionally biased region" description="Basic and acidic residues" evidence="7">
    <location>
        <begin position="295"/>
        <end position="315"/>
    </location>
</feature>
<feature type="region of interest" description="Disordered" evidence="7">
    <location>
        <begin position="951"/>
        <end position="983"/>
    </location>
</feature>
<dbReference type="FunFam" id="2.60.40.150:FF:000040">
    <property type="entry name" value="synaptotagmin-like protein 2 isoform X2"/>
    <property type="match status" value="1"/>
</dbReference>
<evidence type="ECO:0000256" key="5">
    <source>
        <dbReference type="ARBA" id="ARBA00023136"/>
    </source>
</evidence>
<protein>
    <recommendedName>
        <fullName evidence="6">Synaptotagmin-like protein 2</fullName>
    </recommendedName>
</protein>
<evidence type="ECO:0000259" key="9">
    <source>
        <dbReference type="PROSITE" id="PS50916"/>
    </source>
</evidence>
<name>A0A8K1GJQ9_9PASS</name>
<dbReference type="GO" id="GO:0005886">
    <property type="term" value="C:plasma membrane"/>
    <property type="evidence" value="ECO:0007669"/>
    <property type="project" value="UniProtKB-SubCell"/>
</dbReference>
<feature type="region of interest" description="Disordered" evidence="7">
    <location>
        <begin position="604"/>
        <end position="664"/>
    </location>
</feature>
<feature type="compositionally biased region" description="Polar residues" evidence="7">
    <location>
        <begin position="1939"/>
        <end position="1948"/>
    </location>
</feature>
<feature type="compositionally biased region" description="Basic and acidic residues" evidence="7">
    <location>
        <begin position="870"/>
        <end position="880"/>
    </location>
</feature>
<feature type="compositionally biased region" description="Basic and acidic residues" evidence="7">
    <location>
        <begin position="1375"/>
        <end position="1386"/>
    </location>
</feature>
<dbReference type="PROSITE" id="PS50004">
    <property type="entry name" value="C2"/>
    <property type="match status" value="2"/>
</dbReference>
<feature type="compositionally biased region" description="Basic and acidic residues" evidence="7">
    <location>
        <begin position="564"/>
        <end position="574"/>
    </location>
</feature>
<evidence type="ECO:0000256" key="4">
    <source>
        <dbReference type="ARBA" id="ARBA00022737"/>
    </source>
</evidence>
<feature type="region of interest" description="Disordered" evidence="7">
    <location>
        <begin position="1146"/>
        <end position="1178"/>
    </location>
</feature>
<evidence type="ECO:0000313" key="10">
    <source>
        <dbReference type="EMBL" id="TRZ19282.1"/>
    </source>
</evidence>
<dbReference type="EMBL" id="SWJQ01000191">
    <property type="protein sequence ID" value="TRZ19282.1"/>
    <property type="molecule type" value="Genomic_DNA"/>
</dbReference>
<feature type="domain" description="C2" evidence="8">
    <location>
        <begin position="2090"/>
        <end position="2215"/>
    </location>
</feature>
<dbReference type="OrthoDB" id="195679at2759"/>
<comment type="caution">
    <text evidence="10">The sequence shown here is derived from an EMBL/GenBank/DDBJ whole genome shotgun (WGS) entry which is preliminary data.</text>
</comment>
<dbReference type="GO" id="GO:0042043">
    <property type="term" value="F:neurexin family protein binding"/>
    <property type="evidence" value="ECO:0007669"/>
    <property type="project" value="TreeGrafter"/>
</dbReference>
<evidence type="ECO:0000313" key="11">
    <source>
        <dbReference type="Proteomes" id="UP000796761"/>
    </source>
</evidence>
<feature type="compositionally biased region" description="Polar residues" evidence="7">
    <location>
        <begin position="497"/>
        <end position="512"/>
    </location>
</feature>
<feature type="region of interest" description="Disordered" evidence="7">
    <location>
        <begin position="805"/>
        <end position="837"/>
    </location>
</feature>
<dbReference type="SMART" id="SM00239">
    <property type="entry name" value="C2"/>
    <property type="match status" value="2"/>
</dbReference>
<feature type="domain" description="C2" evidence="8">
    <location>
        <begin position="2230"/>
        <end position="2359"/>
    </location>
</feature>
<keyword evidence="2" id="KW-1003">Cell membrane</keyword>
<dbReference type="GO" id="GO:0070382">
    <property type="term" value="C:exocytic vesicle"/>
    <property type="evidence" value="ECO:0007669"/>
    <property type="project" value="TreeGrafter"/>
</dbReference>
<feature type="region of interest" description="Disordered" evidence="7">
    <location>
        <begin position="1357"/>
        <end position="1386"/>
    </location>
</feature>
<dbReference type="GO" id="GO:0031267">
    <property type="term" value="F:small GTPase binding"/>
    <property type="evidence" value="ECO:0007669"/>
    <property type="project" value="InterPro"/>
</dbReference>
<feature type="region of interest" description="Disordered" evidence="7">
    <location>
        <begin position="1963"/>
        <end position="2057"/>
    </location>
</feature>
<evidence type="ECO:0000256" key="6">
    <source>
        <dbReference type="ARBA" id="ARBA00072164"/>
    </source>
</evidence>
<dbReference type="Pfam" id="PF00168">
    <property type="entry name" value="C2"/>
    <property type="match status" value="2"/>
</dbReference>
<feature type="compositionally biased region" description="Basic and acidic residues" evidence="7">
    <location>
        <begin position="26"/>
        <end position="35"/>
    </location>
</feature>
<gene>
    <name evidence="10" type="ORF">HGM15179_007838</name>
</gene>
<feature type="compositionally biased region" description="Basic and acidic residues" evidence="7">
    <location>
        <begin position="1963"/>
        <end position="1975"/>
    </location>
</feature>
<feature type="compositionally biased region" description="Basic and acidic residues" evidence="7">
    <location>
        <begin position="951"/>
        <end position="967"/>
    </location>
</feature>
<feature type="compositionally biased region" description="Basic and acidic residues" evidence="7">
    <location>
        <begin position="262"/>
        <end position="283"/>
    </location>
</feature>
<comment type="subcellular location">
    <subcellularLocation>
        <location evidence="1">Cell membrane</location>
    </subcellularLocation>
</comment>
<dbReference type="PROSITE" id="PS50916">
    <property type="entry name" value="RABBD"/>
    <property type="match status" value="2"/>
</dbReference>
<feature type="compositionally biased region" description="Basic and acidic residues" evidence="7">
    <location>
        <begin position="241"/>
        <end position="253"/>
    </location>
</feature>
<feature type="compositionally biased region" description="Basic and acidic residues" evidence="7">
    <location>
        <begin position="410"/>
        <end position="419"/>
    </location>
</feature>
<keyword evidence="11" id="KW-1185">Reference proteome</keyword>
<dbReference type="Gene3D" id="2.60.40.150">
    <property type="entry name" value="C2 domain"/>
    <property type="match status" value="2"/>
</dbReference>
<organism evidence="10 11">
    <name type="scientific">Zosterops borbonicus</name>
    <dbReference type="NCBI Taxonomy" id="364589"/>
    <lineage>
        <taxon>Eukaryota</taxon>
        <taxon>Metazoa</taxon>
        <taxon>Chordata</taxon>
        <taxon>Craniata</taxon>
        <taxon>Vertebrata</taxon>
        <taxon>Euteleostomi</taxon>
        <taxon>Archelosauria</taxon>
        <taxon>Archosauria</taxon>
        <taxon>Dinosauria</taxon>
        <taxon>Saurischia</taxon>
        <taxon>Theropoda</taxon>
        <taxon>Coelurosauria</taxon>
        <taxon>Aves</taxon>
        <taxon>Neognathae</taxon>
        <taxon>Neoaves</taxon>
        <taxon>Telluraves</taxon>
        <taxon>Australaves</taxon>
        <taxon>Passeriformes</taxon>
        <taxon>Sylvioidea</taxon>
        <taxon>Zosteropidae</taxon>
        <taxon>Zosterops</taxon>
    </lineage>
</organism>
<feature type="region of interest" description="Disordered" evidence="7">
    <location>
        <begin position="1917"/>
        <end position="1948"/>
    </location>
</feature>
<reference evidence="10" key="1">
    <citation type="submission" date="2019-04" db="EMBL/GenBank/DDBJ databases">
        <title>Genome assembly of Zosterops borbonicus 15179.</title>
        <authorList>
            <person name="Leroy T."/>
            <person name="Anselmetti Y."/>
            <person name="Tilak M.-K."/>
            <person name="Nabholz B."/>
        </authorList>
    </citation>
    <scope>NUCLEOTIDE SEQUENCE</scope>
    <source>
        <strain evidence="10">HGM_15179</strain>
        <tissue evidence="10">Muscle</tissue>
    </source>
</reference>
<feature type="domain" description="RabBD" evidence="9">
    <location>
        <begin position="58"/>
        <end position="114"/>
    </location>
</feature>
<feature type="region of interest" description="Disordered" evidence="7">
    <location>
        <begin position="26"/>
        <end position="46"/>
    </location>
</feature>
<evidence type="ECO:0000256" key="3">
    <source>
        <dbReference type="ARBA" id="ARBA00022483"/>
    </source>
</evidence>
<feature type="compositionally biased region" description="Polar residues" evidence="7">
    <location>
        <begin position="389"/>
        <end position="404"/>
    </location>
</feature>
<dbReference type="CDD" id="cd04020">
    <property type="entry name" value="C2B_SLP_1-2-3-4"/>
    <property type="match status" value="1"/>
</dbReference>
<feature type="compositionally biased region" description="Basic and acidic residues" evidence="7">
    <location>
        <begin position="616"/>
        <end position="626"/>
    </location>
</feature>
<dbReference type="InterPro" id="IPR000008">
    <property type="entry name" value="C2_dom"/>
</dbReference>
<dbReference type="GO" id="GO:0006887">
    <property type="term" value="P:exocytosis"/>
    <property type="evidence" value="ECO:0007669"/>
    <property type="project" value="UniProtKB-KW"/>
</dbReference>
<keyword evidence="4" id="KW-0677">Repeat</keyword>
<feature type="compositionally biased region" description="Polar residues" evidence="7">
    <location>
        <begin position="805"/>
        <end position="819"/>
    </location>
</feature>
<feature type="compositionally biased region" description="Basic and acidic residues" evidence="7">
    <location>
        <begin position="515"/>
        <end position="536"/>
    </location>
</feature>
<feature type="region of interest" description="Disordered" evidence="7">
    <location>
        <begin position="175"/>
        <end position="574"/>
    </location>
</feature>
<dbReference type="InterPro" id="IPR035892">
    <property type="entry name" value="C2_domain_sf"/>
</dbReference>
<feature type="region of interest" description="Disordered" evidence="7">
    <location>
        <begin position="1484"/>
        <end position="1509"/>
    </location>
</feature>
<dbReference type="GO" id="GO:0006886">
    <property type="term" value="P:intracellular protein transport"/>
    <property type="evidence" value="ECO:0007669"/>
    <property type="project" value="InterPro"/>
</dbReference>
<feature type="compositionally biased region" description="Polar residues" evidence="7">
    <location>
        <begin position="214"/>
        <end position="223"/>
    </location>
</feature>
<dbReference type="Gene3D" id="6.10.250.3000">
    <property type="match status" value="2"/>
</dbReference>
<feature type="compositionally biased region" description="Polar residues" evidence="7">
    <location>
        <begin position="2000"/>
        <end position="2014"/>
    </location>
</feature>
<sequence length="2396" mass="268133">MIDLSFLTEEEQEAIMKVLQRDAELKRTEEERVRPQDCLQQDPRSSQTLYQPYTQNKMIDLSFLTEEEQEAIMKVLQRDAELKRTEEERVRHLPEKVKDRVQLKNMSGQWFYEAKSKRHRDRIHGADIIRASMRRKPATIAEMGQKKTNKAKISWVNNVNKEVFMPPDLHSIVEHQEEEQQKTSLSSKEVTPVLNKPEERPVKAAVSSVRQRRNPFNSIASDDNLNDGESEDRPAIVPQLSKKETRSLSEDSAPKSNLQNEETAKPEKPPVELIDESQKELVKRPVPKARKLIHKAADSVSQREDLVPKTTKQSERINGVGTPPRGILKRSSSSSSTDSEVRVSQMLDVQKKNGLSTATIFEGEGEKNSLMEEAEDSTQNSLEKLKQVRFSSSSGKGNPLQSPQLHHGKEKADHDISKPDKKKGSRNYAVRSDSHEDKQISAAKPFGTFSSTLQTKTIDGLQEDTSVSSPHDSNRSVFPVSESFQTNTVTPKKLETPQKTSSNILSNSNNEQNIDETHEKSNQILSHESESHKNFTDGHQLSPETEACEVSNTNSTSLQQGKPDLVEERDAKTIFKPEKHADELMKVDDESVSKVLDWFKRSSSTEDEELISVKSQSREPREEVDMSIRTAVLPTGHSGPGMHGKTEDTEERPFGKIKQSSISSKSFTSENIQLIKDRVKPKRGETNEKQNDKLLTEFDCTRVEEKEYGQEIKQQNKKSTLLEHQGHKLPVPVHKCDSEKAIQEKRRIREIRAFWERIPSHGENEVSINADASGGRALTGVGESDKLKQSAVCLPKALHDQSKNTIRSPELSCASQASRNKSHHSFKSGPGHAFVKPEGTVQSDEVCECTELPKASNVHPRAGVTSASSKSKDKDEKETLKVAASSQQKPSFQVFSLKEKMNEKSKNQISDPSHFQSLRNFWDTGAKFQSSIDREDDSLLNNTRLINYERKSKEDEKGRDNVSKKELIQQQTQTSEREKTQKLDSVVCKKSVGSPILKGLNVTHTKNTDSLQLDRQPVTSKSQEKMGLPEQEVRECTENNIVSSKPHHVSLQLQSSGDKLRETVIGDKLDLPVEKGEDKTTPLDKEEVAETVDKVVLPKGELDIFKSCLKKLEKEASEMSCSLNLKENILKGTDFQSNQHKVFERTGEDSHHISPVDQGEEIGKSTGGVNVSSTDKHENRKSLRKLFREFEPLYLQYQTADKDDTLESSQRPQAGLENLLKETHVSQPSEYRRVGIKTYGDSNSISRTNCSVESAHQEATGQPEEVHETIEKSVAGSKVNGLSSALEKLLKEACEIPPPKPKRSDSTAWGTAGERVKRTMDYHGGEVLQEISETVERSVAPSKAGSLSSALERLLKEASETPPPKPKCADSPAQRTDEVQDKGVNCEHSEEVLQEISETVERSVAPSKVNGLGSALEKLLKEASESPPPKPKRADSRAQRSAEVQDKGITCEHGEEVLQEISETVERSVAPSKVNGLGSALEKLLKEASEAPPPKPKHADSPVQRTAEVQVKSTTYKCEGELLQEIHEVIEKSVAPSSDSGLNSALEKLLKEASGTPPSKPKCADSTVQRTLEVEAKSMTYEQHGGEVPQEISENIEKSVAPFKASGWSSALERMLKEASEIPSPKPICAEPTVQGTAEVKAMSTAYEHDGELLQGVGETTLSNTEYRGSDINFQDPSKEVSETPVSVLKNMEHKKMHVKIDASVGIHVPHQQDRDHPQVTEETIEKTSVSNIRKFGEFSRSLEKLLQEASAVSCPRSKDLYQQEEFEDPTFPSEKETLFMTRSQPYNALSSYDSQMKTVLKEGVPEKYVKVLVNDLEVSEIETSGLKRDGAINTIGERNMVPVDLHLLEGKTNRVATKPFEISEKGMNERTFLEASEQNSEFQALVNFRRATTPLKDESNSLQPEEAQFCLMSQHEDNNEEEGNNLKLGSKFSDENSDSYSGTGSSICSEEELNPVLMALKRSADRKKPSKSLEDIPSATSNKEKIKKPKEELVLSAEDVSTVTSQPDKQFSNPEKLKGLSKSVPSFLQEESDDRETDTTSESSYSFGRIKKSPSSLTNLSSSSGMASLSSVSGSLMSIYSADFGNVDVKGNIQFAIDYVEQLSELHIFICQCKDLAVADVKRQRSDPYVKTYLLPEKYRLGKRKTSVKKKTFNPVYNEILRYKIEKEFLKNQSLNISVWHNDTFGRNSFLGEVELDLGAWDWNDPSNKQINWFPLKPRTSAITFNPEKRGEMKLALKYVPHPIGGKRTLSTGEVHIWVKECHNLSLLRGNRLNSFIKCTILPDTSRKSRQKTRTVAKTTNPIFNHTMVYDGFRPEDLREACIELTVWDHNKLANHFLGGLRIGLGTGKSYGTTVDWMDSTSDETALWEKMMNSPNTWIEDTLPLRMLMVAKLTK</sequence>
<dbReference type="SUPFAM" id="SSF49562">
    <property type="entry name" value="C2 domain (Calcium/lipid-binding domain, CaLB)"/>
    <property type="match status" value="2"/>
</dbReference>
<feature type="compositionally biased region" description="Polar residues" evidence="7">
    <location>
        <begin position="448"/>
        <end position="471"/>
    </location>
</feature>
<evidence type="ECO:0000256" key="1">
    <source>
        <dbReference type="ARBA" id="ARBA00004236"/>
    </source>
</evidence>
<feature type="region of interest" description="Disordered" evidence="7">
    <location>
        <begin position="857"/>
        <end position="888"/>
    </location>
</feature>
<keyword evidence="5" id="KW-0472">Membrane</keyword>
<evidence type="ECO:0000259" key="8">
    <source>
        <dbReference type="PROSITE" id="PS50004"/>
    </source>
</evidence>
<evidence type="ECO:0000256" key="2">
    <source>
        <dbReference type="ARBA" id="ARBA00022475"/>
    </source>
</evidence>
<dbReference type="FunFam" id="2.60.40.150:FF:000006">
    <property type="entry name" value="Synaptotagmin-like 5, isoform CRA_a"/>
    <property type="match status" value="1"/>
</dbReference>
<dbReference type="InterPro" id="IPR010911">
    <property type="entry name" value="Rab_BD"/>
</dbReference>
<dbReference type="Proteomes" id="UP000796761">
    <property type="component" value="Unassembled WGS sequence"/>
</dbReference>
<feature type="domain" description="RabBD" evidence="9">
    <location>
        <begin position="1"/>
        <end position="57"/>
    </location>
</feature>
<feature type="region of interest" description="Disordered" evidence="7">
    <location>
        <begin position="1415"/>
        <end position="1454"/>
    </location>
</feature>
<feature type="compositionally biased region" description="Polar residues" evidence="7">
    <location>
        <begin position="550"/>
        <end position="560"/>
    </location>
</feature>
<dbReference type="CDD" id="cd08393">
    <property type="entry name" value="C2A_SLP-1_2"/>
    <property type="match status" value="1"/>
</dbReference>
<evidence type="ECO:0000256" key="7">
    <source>
        <dbReference type="SAM" id="MobiDB-lite"/>
    </source>
</evidence>
<feature type="compositionally biased region" description="Basic and acidic residues" evidence="7">
    <location>
        <begin position="644"/>
        <end position="654"/>
    </location>
</feature>